<organism evidence="3 4">
    <name type="scientific">Candidatus Portnoybacteria bacterium CG11_big_fil_rev_8_21_14_0_20_44_10</name>
    <dbReference type="NCBI Taxonomy" id="1974818"/>
    <lineage>
        <taxon>Bacteria</taxon>
        <taxon>Candidatus Portnoyibacteriota</taxon>
    </lineage>
</organism>
<dbReference type="GO" id="GO:1990904">
    <property type="term" value="C:ribonucleoprotein complex"/>
    <property type="evidence" value="ECO:0007669"/>
    <property type="project" value="UniProtKB-KW"/>
</dbReference>
<evidence type="ECO:0000313" key="3">
    <source>
        <dbReference type="EMBL" id="PIQ74544.1"/>
    </source>
</evidence>
<reference evidence="3 4" key="1">
    <citation type="submission" date="2017-09" db="EMBL/GenBank/DDBJ databases">
        <title>Depth-based differentiation of microbial function through sediment-hosted aquifers and enrichment of novel symbionts in the deep terrestrial subsurface.</title>
        <authorList>
            <person name="Probst A.J."/>
            <person name="Ladd B."/>
            <person name="Jarett J.K."/>
            <person name="Geller-Mcgrath D.E."/>
            <person name="Sieber C.M."/>
            <person name="Emerson J.B."/>
            <person name="Anantharaman K."/>
            <person name="Thomas B.C."/>
            <person name="Malmstrom R."/>
            <person name="Stieglmeier M."/>
            <person name="Klingl A."/>
            <person name="Woyke T."/>
            <person name="Ryan C.M."/>
            <person name="Banfield J.F."/>
        </authorList>
    </citation>
    <scope>NUCLEOTIDE SEQUENCE [LARGE SCALE GENOMIC DNA]</scope>
    <source>
        <strain evidence="3">CG11_big_fil_rev_8_21_14_0_20_44_10</strain>
    </source>
</reference>
<sequence>MSRSCILCEKKSIKATTLVKLRGKYNPTSTKRKYPNLQWFTLPNGKRIKACTNCIKTASKKKK</sequence>
<dbReference type="EMBL" id="PCVN01000039">
    <property type="protein sequence ID" value="PIQ74544.1"/>
    <property type="molecule type" value="Genomic_DNA"/>
</dbReference>
<keyword evidence="2" id="KW-0687">Ribonucleoprotein</keyword>
<comment type="caution">
    <text evidence="3">The sequence shown here is derived from an EMBL/GenBank/DDBJ whole genome shotgun (WGS) entry which is preliminary data.</text>
</comment>
<proteinExistence type="predicted"/>
<gene>
    <name evidence="3" type="ORF">COV85_01535</name>
</gene>
<dbReference type="AlphaFoldDB" id="A0A2H0KSZ0"/>
<dbReference type="GO" id="GO:0005840">
    <property type="term" value="C:ribosome"/>
    <property type="evidence" value="ECO:0007669"/>
    <property type="project" value="UniProtKB-KW"/>
</dbReference>
<evidence type="ECO:0000256" key="2">
    <source>
        <dbReference type="ARBA" id="ARBA00023274"/>
    </source>
</evidence>
<evidence type="ECO:0000256" key="1">
    <source>
        <dbReference type="ARBA" id="ARBA00022980"/>
    </source>
</evidence>
<keyword evidence="1" id="KW-0689">Ribosomal protein</keyword>
<dbReference type="Gene3D" id="2.30.170.40">
    <property type="entry name" value="Ribosomal protein L28/L24"/>
    <property type="match status" value="1"/>
</dbReference>
<evidence type="ECO:0008006" key="5">
    <source>
        <dbReference type="Google" id="ProtNLM"/>
    </source>
</evidence>
<evidence type="ECO:0000313" key="4">
    <source>
        <dbReference type="Proteomes" id="UP000231550"/>
    </source>
</evidence>
<dbReference type="InterPro" id="IPR037147">
    <property type="entry name" value="Ribosomal_bL28_sf"/>
</dbReference>
<dbReference type="InterPro" id="IPR034704">
    <property type="entry name" value="Ribosomal_bL28/bL31-like_sf"/>
</dbReference>
<accession>A0A2H0KSZ0</accession>
<protein>
    <recommendedName>
        <fullName evidence="5">50S ribosomal protein L28</fullName>
    </recommendedName>
</protein>
<dbReference type="Proteomes" id="UP000231550">
    <property type="component" value="Unassembled WGS sequence"/>
</dbReference>
<dbReference type="GO" id="GO:0003735">
    <property type="term" value="F:structural constituent of ribosome"/>
    <property type="evidence" value="ECO:0007669"/>
    <property type="project" value="InterPro"/>
</dbReference>
<dbReference type="SUPFAM" id="SSF143800">
    <property type="entry name" value="L28p-like"/>
    <property type="match status" value="1"/>
</dbReference>
<name>A0A2H0KSZ0_9BACT</name>